<sequence length="276" mass="31541">MTIFTLERQKPTADGRLDLPHAVSRQRRPSISRQTAHGRLRPTIAGVNVIIMYEMKNYQREYDEYHEGCDHGAHTHERCNFDAYGRNDGDRRWRYPRSLNVFYGNGSYGDEPIVERRKNFIEFNSISCTIPRVDEYDCNIADCVSCVLGVEDRRSMEKELSPILEDLSISLSLNPSSLCYEVSLEELKSLLDSYTFQVSLVGDMYVIAFEGNVFLLVPSMTNCIASHFSLEDPSMSSSVIFYPSCYGFGNLYDTSLVELNIVGFVLEFDKNSLQHV</sequence>
<accession>A0ACC0CBE8</accession>
<protein>
    <submittedName>
        <fullName evidence="1">Uncharacterized protein</fullName>
    </submittedName>
</protein>
<name>A0ACC0CBE8_CATRO</name>
<evidence type="ECO:0000313" key="2">
    <source>
        <dbReference type="Proteomes" id="UP001060085"/>
    </source>
</evidence>
<dbReference type="EMBL" id="CM044701">
    <property type="protein sequence ID" value="KAI5682215.1"/>
    <property type="molecule type" value="Genomic_DNA"/>
</dbReference>
<gene>
    <name evidence="1" type="ORF">M9H77_03443</name>
</gene>
<organism evidence="1 2">
    <name type="scientific">Catharanthus roseus</name>
    <name type="common">Madagascar periwinkle</name>
    <name type="synonym">Vinca rosea</name>
    <dbReference type="NCBI Taxonomy" id="4058"/>
    <lineage>
        <taxon>Eukaryota</taxon>
        <taxon>Viridiplantae</taxon>
        <taxon>Streptophyta</taxon>
        <taxon>Embryophyta</taxon>
        <taxon>Tracheophyta</taxon>
        <taxon>Spermatophyta</taxon>
        <taxon>Magnoliopsida</taxon>
        <taxon>eudicotyledons</taxon>
        <taxon>Gunneridae</taxon>
        <taxon>Pentapetalae</taxon>
        <taxon>asterids</taxon>
        <taxon>lamiids</taxon>
        <taxon>Gentianales</taxon>
        <taxon>Apocynaceae</taxon>
        <taxon>Rauvolfioideae</taxon>
        <taxon>Vinceae</taxon>
        <taxon>Catharanthinae</taxon>
        <taxon>Catharanthus</taxon>
    </lineage>
</organism>
<dbReference type="Proteomes" id="UP001060085">
    <property type="component" value="Linkage Group LG01"/>
</dbReference>
<evidence type="ECO:0000313" key="1">
    <source>
        <dbReference type="EMBL" id="KAI5682215.1"/>
    </source>
</evidence>
<proteinExistence type="predicted"/>
<comment type="caution">
    <text evidence="1">The sequence shown here is derived from an EMBL/GenBank/DDBJ whole genome shotgun (WGS) entry which is preliminary data.</text>
</comment>
<reference evidence="2" key="1">
    <citation type="journal article" date="2023" name="Nat. Plants">
        <title>Single-cell RNA sequencing provides a high-resolution roadmap for understanding the multicellular compartmentation of specialized metabolism.</title>
        <authorList>
            <person name="Sun S."/>
            <person name="Shen X."/>
            <person name="Li Y."/>
            <person name="Li Y."/>
            <person name="Wang S."/>
            <person name="Li R."/>
            <person name="Zhang H."/>
            <person name="Shen G."/>
            <person name="Guo B."/>
            <person name="Wei J."/>
            <person name="Xu J."/>
            <person name="St-Pierre B."/>
            <person name="Chen S."/>
            <person name="Sun C."/>
        </authorList>
    </citation>
    <scope>NUCLEOTIDE SEQUENCE [LARGE SCALE GENOMIC DNA]</scope>
</reference>
<keyword evidence="2" id="KW-1185">Reference proteome</keyword>